<dbReference type="PANTHER" id="PTHR38479">
    <property type="entry name" value="LMO0824 PROTEIN"/>
    <property type="match status" value="1"/>
</dbReference>
<reference evidence="1 2" key="1">
    <citation type="submission" date="2023-03" db="EMBL/GenBank/DDBJ databases">
        <title>Draft genome sequence of Streptomyces sp. K1PA1 isolated from peat swamp forest in Thailand.</title>
        <authorList>
            <person name="Klaysubun C."/>
            <person name="Duangmal K."/>
        </authorList>
    </citation>
    <scope>NUCLEOTIDE SEQUENCE [LARGE SCALE GENOMIC DNA]</scope>
    <source>
        <strain evidence="1 2">K1PA1</strain>
    </source>
</reference>
<gene>
    <name evidence="1" type="ORF">P3H78_12755</name>
</gene>
<dbReference type="Proteomes" id="UP001221150">
    <property type="component" value="Unassembled WGS sequence"/>
</dbReference>
<dbReference type="Pfam" id="PF06224">
    <property type="entry name" value="AlkZ-like"/>
    <property type="match status" value="1"/>
</dbReference>
<keyword evidence="1" id="KW-0238">DNA-binding</keyword>
<dbReference type="GO" id="GO:0003677">
    <property type="term" value="F:DNA binding"/>
    <property type="evidence" value="ECO:0007669"/>
    <property type="project" value="UniProtKB-KW"/>
</dbReference>
<dbReference type="PANTHER" id="PTHR38479:SF2">
    <property type="entry name" value="WINGED HELIX DNA-BINDING DOMAIN-CONTAINING PROTEIN"/>
    <property type="match status" value="1"/>
</dbReference>
<accession>A0ABT6A4D3</accession>
<organism evidence="1 2">
    <name type="scientific">Streptomyces tropicalis</name>
    <dbReference type="NCBI Taxonomy" id="3034234"/>
    <lineage>
        <taxon>Bacteria</taxon>
        <taxon>Bacillati</taxon>
        <taxon>Actinomycetota</taxon>
        <taxon>Actinomycetes</taxon>
        <taxon>Kitasatosporales</taxon>
        <taxon>Streptomycetaceae</taxon>
        <taxon>Streptomyces</taxon>
    </lineage>
</organism>
<sequence>MVQKPPGGTWGSGSRATYVDAEDWLGAPPTEEPDQTGLIRRHLAAFGPATAKDVQVWSGLTGLGPVLARLRTELTVLRAEDGTELFDLPDATVPDAETPAPVRLLPEWDNVLLSHHDRGRVVPAEYRSRVFRPGGRVLPTVLLDGFVGGVWRLRNERSGARLTVELFREPGAGDRDAVAAEAERLLAFVTGGPGRPVEVVVTD</sequence>
<name>A0ABT6A4D3_9ACTN</name>
<keyword evidence="2" id="KW-1185">Reference proteome</keyword>
<proteinExistence type="predicted"/>
<dbReference type="InterPro" id="IPR009351">
    <property type="entry name" value="AlkZ-like"/>
</dbReference>
<evidence type="ECO:0000313" key="2">
    <source>
        <dbReference type="Proteomes" id="UP001221150"/>
    </source>
</evidence>
<evidence type="ECO:0000313" key="1">
    <source>
        <dbReference type="EMBL" id="MDF3299487.1"/>
    </source>
</evidence>
<comment type="caution">
    <text evidence="1">The sequence shown here is derived from an EMBL/GenBank/DDBJ whole genome shotgun (WGS) entry which is preliminary data.</text>
</comment>
<protein>
    <submittedName>
        <fullName evidence="1">Winged helix DNA-binding domain-containing protein</fullName>
    </submittedName>
</protein>
<dbReference type="EMBL" id="JARJBB010000005">
    <property type="protein sequence ID" value="MDF3299487.1"/>
    <property type="molecule type" value="Genomic_DNA"/>
</dbReference>